<sequence length="122" mass="12749">MEGQAPDLPVWLVYLGGTIGVAVGAAVYAFNILKSKLSASNGSKGSSPSVSGGKSVEIAGAIVDSSAIKQLSGEVTGQAIATTEQAMATKALTQAIESQTRAIVDHREELQELRHELRQSRR</sequence>
<feature type="transmembrane region" description="Helical" evidence="1">
    <location>
        <begin position="12"/>
        <end position="33"/>
    </location>
</feature>
<keyword evidence="1" id="KW-0812">Transmembrane</keyword>
<evidence type="ECO:0000256" key="1">
    <source>
        <dbReference type="SAM" id="Phobius"/>
    </source>
</evidence>
<evidence type="ECO:0000313" key="3">
    <source>
        <dbReference type="Proteomes" id="UP001139035"/>
    </source>
</evidence>
<keyword evidence="1" id="KW-0472">Membrane</keyword>
<dbReference type="EMBL" id="JAJUWU010000009">
    <property type="protein sequence ID" value="MCE7028489.1"/>
    <property type="molecule type" value="Genomic_DNA"/>
</dbReference>
<dbReference type="RefSeq" id="WP_233719647.1">
    <property type="nucleotide sequence ID" value="NZ_JAJUWU010000009.1"/>
</dbReference>
<proteinExistence type="predicted"/>
<dbReference type="AlphaFoldDB" id="A0A9X1P2D0"/>
<gene>
    <name evidence="2" type="ORF">LZD57_10855</name>
</gene>
<organism evidence="2 3">
    <name type="scientific">Jiella avicenniae</name>
    <dbReference type="NCBI Taxonomy" id="2907202"/>
    <lineage>
        <taxon>Bacteria</taxon>
        <taxon>Pseudomonadati</taxon>
        <taxon>Pseudomonadota</taxon>
        <taxon>Alphaproteobacteria</taxon>
        <taxon>Hyphomicrobiales</taxon>
        <taxon>Aurantimonadaceae</taxon>
        <taxon>Jiella</taxon>
    </lineage>
</organism>
<protein>
    <submittedName>
        <fullName evidence="2">Uncharacterized protein</fullName>
    </submittedName>
</protein>
<evidence type="ECO:0000313" key="2">
    <source>
        <dbReference type="EMBL" id="MCE7028489.1"/>
    </source>
</evidence>
<comment type="caution">
    <text evidence="2">The sequence shown here is derived from an EMBL/GenBank/DDBJ whole genome shotgun (WGS) entry which is preliminary data.</text>
</comment>
<keyword evidence="3" id="KW-1185">Reference proteome</keyword>
<reference evidence="2" key="1">
    <citation type="submission" date="2022-01" db="EMBL/GenBank/DDBJ databases">
        <title>Jiella avicenniae sp. nov., a novel endophytic bacterium isolated from bark of Avicennia marina.</title>
        <authorList>
            <person name="Tuo L."/>
        </authorList>
    </citation>
    <scope>NUCLEOTIDE SEQUENCE</scope>
    <source>
        <strain evidence="2">CBK1P-4</strain>
    </source>
</reference>
<dbReference type="Proteomes" id="UP001139035">
    <property type="component" value="Unassembled WGS sequence"/>
</dbReference>
<accession>A0A9X1P2D0</accession>
<keyword evidence="1" id="KW-1133">Transmembrane helix</keyword>
<name>A0A9X1P2D0_9HYPH</name>